<accession>A0A830FA99</accession>
<dbReference type="EMBL" id="BMPG01000001">
    <property type="protein sequence ID" value="GGL55348.1"/>
    <property type="molecule type" value="Genomic_DNA"/>
</dbReference>
<name>A0A830FA99_9EURY</name>
<dbReference type="InterPro" id="IPR036388">
    <property type="entry name" value="WH-like_DNA-bd_sf"/>
</dbReference>
<evidence type="ECO:0000313" key="3">
    <source>
        <dbReference type="Proteomes" id="UP000607197"/>
    </source>
</evidence>
<reference evidence="2" key="1">
    <citation type="journal article" date="2014" name="Int. J. Syst. Evol. Microbiol.">
        <title>Complete genome sequence of Corynebacterium casei LMG S-19264T (=DSM 44701T), isolated from a smear-ripened cheese.</title>
        <authorList>
            <consortium name="US DOE Joint Genome Institute (JGI-PGF)"/>
            <person name="Walter F."/>
            <person name="Albersmeier A."/>
            <person name="Kalinowski J."/>
            <person name="Ruckert C."/>
        </authorList>
    </citation>
    <scope>NUCLEOTIDE SEQUENCE</scope>
    <source>
        <strain evidence="2">JCM 19596</strain>
    </source>
</reference>
<protein>
    <submittedName>
        <fullName evidence="2">PadR family transcriptional regulator</fullName>
    </submittedName>
</protein>
<reference evidence="2" key="2">
    <citation type="submission" date="2020-09" db="EMBL/GenBank/DDBJ databases">
        <authorList>
            <person name="Sun Q."/>
            <person name="Ohkuma M."/>
        </authorList>
    </citation>
    <scope>NUCLEOTIDE SEQUENCE</scope>
    <source>
        <strain evidence="2">JCM 19596</strain>
    </source>
</reference>
<sequence>MTDETTTKRQQHRQLTAFQKNILYVLAEESRYGLAIKRALEDYYGEEVNHGRLYPNLDDLIQKGYVEKRELDKRTNEYGLTDDGLDAVIDDLAWALDKFVTDDERRATARKLLDETIDAEQMVEQYQKVATDGGEE</sequence>
<proteinExistence type="predicted"/>
<dbReference type="Pfam" id="PF03551">
    <property type="entry name" value="PadR"/>
    <property type="match status" value="1"/>
</dbReference>
<keyword evidence="3" id="KW-1185">Reference proteome</keyword>
<dbReference type="Gene3D" id="1.10.10.10">
    <property type="entry name" value="Winged helix-like DNA-binding domain superfamily/Winged helix DNA-binding domain"/>
    <property type="match status" value="1"/>
</dbReference>
<dbReference type="AlphaFoldDB" id="A0A830FA99"/>
<comment type="caution">
    <text evidence="2">The sequence shown here is derived from an EMBL/GenBank/DDBJ whole genome shotgun (WGS) entry which is preliminary data.</text>
</comment>
<evidence type="ECO:0000259" key="1">
    <source>
        <dbReference type="Pfam" id="PF03551"/>
    </source>
</evidence>
<evidence type="ECO:0000313" key="2">
    <source>
        <dbReference type="EMBL" id="GGL55348.1"/>
    </source>
</evidence>
<dbReference type="SUPFAM" id="SSF46785">
    <property type="entry name" value="Winged helix' DNA-binding domain"/>
    <property type="match status" value="1"/>
</dbReference>
<dbReference type="InterPro" id="IPR036390">
    <property type="entry name" value="WH_DNA-bd_sf"/>
</dbReference>
<dbReference type="InterPro" id="IPR005149">
    <property type="entry name" value="Tscrpt_reg_PadR_N"/>
</dbReference>
<feature type="domain" description="Transcription regulator PadR N-terminal" evidence="1">
    <location>
        <begin position="22"/>
        <end position="85"/>
    </location>
</feature>
<dbReference type="Proteomes" id="UP000607197">
    <property type="component" value="Unassembled WGS sequence"/>
</dbReference>
<organism evidence="2 3">
    <name type="scientific">Halocalculus aciditolerans</name>
    <dbReference type="NCBI Taxonomy" id="1383812"/>
    <lineage>
        <taxon>Archaea</taxon>
        <taxon>Methanobacteriati</taxon>
        <taxon>Methanobacteriota</taxon>
        <taxon>Stenosarchaea group</taxon>
        <taxon>Halobacteria</taxon>
        <taxon>Halobacteriales</taxon>
        <taxon>Halobacteriaceae</taxon>
        <taxon>Halocalculus</taxon>
    </lineage>
</organism>
<dbReference type="OrthoDB" id="180497at2157"/>
<gene>
    <name evidence="2" type="ORF">GCM10009039_11840</name>
</gene>